<feature type="signal peptide" evidence="1">
    <location>
        <begin position="1"/>
        <end position="21"/>
    </location>
</feature>
<sequence>MSMNRLALGLSIALMSSTGTAGTFVFAGEGNGVDMVAHPEGYSGTGGAISVDVCIEPTTNNQTDMVVPLQNAIAHWNQMQQSVGNLRSGSDNQLTASQVDWESTMMHELGHCIGLAHPNLANESGLTGSDLEYTKTTDGADNAFNLTIGADNVRGSGDDTRGDDVNMHWYRRNSNNPFALQEPPFDFSTYARDLTALPAGQTFAANGDRTVSTLLSASGTEAIMQQGQFSDEDQRTLTADDVATLRLARAGNDRTAGNADDYTVQLTYGGVGTGCKITAIIDTTFTGLAVCELGGSFLSGNNIQITSARMRFSSTTNWHFATIRVPEPVAETINVATGGTATTTSGGASSLLANDTHPNGTALVLSTTAFPGPANGSITLNANGTFSYTHNGNSATTDRFVYRVCASGNTNACSMQRVDITISGASSLIFANGFE</sequence>
<protein>
    <recommendedName>
        <fullName evidence="4">Peptidase M10 metallopeptidase domain-containing protein</fullName>
    </recommendedName>
</protein>
<dbReference type="SUPFAM" id="SSF55486">
    <property type="entry name" value="Metalloproteases ('zincins'), catalytic domain"/>
    <property type="match status" value="1"/>
</dbReference>
<proteinExistence type="predicted"/>
<dbReference type="GO" id="GO:0008237">
    <property type="term" value="F:metallopeptidase activity"/>
    <property type="evidence" value="ECO:0007669"/>
    <property type="project" value="InterPro"/>
</dbReference>
<feature type="chain" id="PRO_5015171195" description="Peptidase M10 metallopeptidase domain-containing protein" evidence="1">
    <location>
        <begin position="22"/>
        <end position="435"/>
    </location>
</feature>
<dbReference type="OrthoDB" id="9815657at2"/>
<evidence type="ECO:0000256" key="1">
    <source>
        <dbReference type="SAM" id="SignalP"/>
    </source>
</evidence>
<gene>
    <name evidence="2" type="ORF">C7S18_06850</name>
</gene>
<dbReference type="Gene3D" id="3.40.390.10">
    <property type="entry name" value="Collagenase (Catalytic Domain)"/>
    <property type="match status" value="1"/>
</dbReference>
<organism evidence="2 3">
    <name type="scientific">Ahniella affigens</name>
    <dbReference type="NCBI Taxonomy" id="2021234"/>
    <lineage>
        <taxon>Bacteria</taxon>
        <taxon>Pseudomonadati</taxon>
        <taxon>Pseudomonadota</taxon>
        <taxon>Gammaproteobacteria</taxon>
        <taxon>Lysobacterales</taxon>
        <taxon>Rhodanobacteraceae</taxon>
        <taxon>Ahniella</taxon>
    </lineage>
</organism>
<dbReference type="EMBL" id="CP027860">
    <property type="protein sequence ID" value="AVP96934.1"/>
    <property type="molecule type" value="Genomic_DNA"/>
</dbReference>
<evidence type="ECO:0000313" key="3">
    <source>
        <dbReference type="Proteomes" id="UP000241074"/>
    </source>
</evidence>
<dbReference type="AlphaFoldDB" id="A0A2P1PQ22"/>
<reference evidence="2 3" key="2">
    <citation type="submission" date="2018-03" db="EMBL/GenBank/DDBJ databases">
        <authorList>
            <person name="Keele B.F."/>
        </authorList>
    </citation>
    <scope>NUCLEOTIDE SEQUENCE [LARGE SCALE GENOMIC DNA]</scope>
    <source>
        <strain evidence="2 3">D13</strain>
    </source>
</reference>
<dbReference type="InterPro" id="IPR024079">
    <property type="entry name" value="MetalloPept_cat_dom_sf"/>
</dbReference>
<dbReference type="Pfam" id="PF17963">
    <property type="entry name" value="Big_9"/>
    <property type="match status" value="1"/>
</dbReference>
<evidence type="ECO:0000313" key="2">
    <source>
        <dbReference type="EMBL" id="AVP96934.1"/>
    </source>
</evidence>
<evidence type="ECO:0008006" key="4">
    <source>
        <dbReference type="Google" id="ProtNLM"/>
    </source>
</evidence>
<dbReference type="Proteomes" id="UP000241074">
    <property type="component" value="Chromosome"/>
</dbReference>
<keyword evidence="3" id="KW-1185">Reference proteome</keyword>
<accession>A0A2P1PQ22</accession>
<reference evidence="2 3" key="1">
    <citation type="submission" date="2018-03" db="EMBL/GenBank/DDBJ databases">
        <title>Ahniella affigens gen. nov., sp. nov., a gammaproteobacterium isolated from sandy soil near a stream.</title>
        <authorList>
            <person name="Ko Y."/>
            <person name="Kim J.-H."/>
        </authorList>
    </citation>
    <scope>NUCLEOTIDE SEQUENCE [LARGE SCALE GENOMIC DNA]</scope>
    <source>
        <strain evidence="2 3">D13</strain>
    </source>
</reference>
<dbReference type="KEGG" id="xba:C7S18_06850"/>
<name>A0A2P1PQ22_9GAMM</name>
<dbReference type="RefSeq" id="WP_106890859.1">
    <property type="nucleotide sequence ID" value="NZ_CP027860.1"/>
</dbReference>
<keyword evidence="1" id="KW-0732">Signal</keyword>